<proteinExistence type="predicted"/>
<feature type="compositionally biased region" description="Basic and acidic residues" evidence="1">
    <location>
        <begin position="53"/>
        <end position="78"/>
    </location>
</feature>
<feature type="compositionally biased region" description="Basic and acidic residues" evidence="1">
    <location>
        <begin position="15"/>
        <end position="38"/>
    </location>
</feature>
<feature type="compositionally biased region" description="Polar residues" evidence="1">
    <location>
        <begin position="1"/>
        <end position="14"/>
    </location>
</feature>
<gene>
    <name evidence="2" type="ORF">NTJ_13908</name>
</gene>
<sequence length="112" mass="12969">MRNKNPIQPQSQKSLEGKGNRENTRGDSSAGRKWESKTANKLPGDSRTGAQIVRRDGDRRADNDFYRNQELGYKRVQDTERENHMATLGLQGVKSEEKDKWGPIYFRDLWCL</sequence>
<accession>A0ABN7B9P3</accession>
<evidence type="ECO:0000256" key="1">
    <source>
        <dbReference type="SAM" id="MobiDB-lite"/>
    </source>
</evidence>
<evidence type="ECO:0000313" key="2">
    <source>
        <dbReference type="EMBL" id="BET01092.1"/>
    </source>
</evidence>
<keyword evidence="3" id="KW-1185">Reference proteome</keyword>
<organism evidence="2 3">
    <name type="scientific">Nesidiocoris tenuis</name>
    <dbReference type="NCBI Taxonomy" id="355587"/>
    <lineage>
        <taxon>Eukaryota</taxon>
        <taxon>Metazoa</taxon>
        <taxon>Ecdysozoa</taxon>
        <taxon>Arthropoda</taxon>
        <taxon>Hexapoda</taxon>
        <taxon>Insecta</taxon>
        <taxon>Pterygota</taxon>
        <taxon>Neoptera</taxon>
        <taxon>Paraneoptera</taxon>
        <taxon>Hemiptera</taxon>
        <taxon>Heteroptera</taxon>
        <taxon>Panheteroptera</taxon>
        <taxon>Cimicomorpha</taxon>
        <taxon>Miridae</taxon>
        <taxon>Dicyphina</taxon>
        <taxon>Nesidiocoris</taxon>
    </lineage>
</organism>
<feature type="region of interest" description="Disordered" evidence="1">
    <location>
        <begin position="1"/>
        <end position="78"/>
    </location>
</feature>
<dbReference type="Proteomes" id="UP001307889">
    <property type="component" value="Chromosome 12"/>
</dbReference>
<dbReference type="EMBL" id="AP028920">
    <property type="protein sequence ID" value="BET01092.1"/>
    <property type="molecule type" value="Genomic_DNA"/>
</dbReference>
<evidence type="ECO:0000313" key="3">
    <source>
        <dbReference type="Proteomes" id="UP001307889"/>
    </source>
</evidence>
<reference evidence="2 3" key="1">
    <citation type="submission" date="2023-09" db="EMBL/GenBank/DDBJ databases">
        <title>Nesidiocoris tenuis whole genome shotgun sequence.</title>
        <authorList>
            <person name="Shibata T."/>
            <person name="Shimoda M."/>
            <person name="Kobayashi T."/>
            <person name="Uehara T."/>
        </authorList>
    </citation>
    <scope>NUCLEOTIDE SEQUENCE [LARGE SCALE GENOMIC DNA]</scope>
    <source>
        <strain evidence="2 3">Japan</strain>
    </source>
</reference>
<name>A0ABN7B9P3_9HEMI</name>
<protein>
    <submittedName>
        <fullName evidence="2">Uncharacterized protein</fullName>
    </submittedName>
</protein>